<evidence type="ECO:0000313" key="2">
    <source>
        <dbReference type="EMBL" id="KAL2102628.1"/>
    </source>
</evidence>
<feature type="region of interest" description="Disordered" evidence="1">
    <location>
        <begin position="240"/>
        <end position="299"/>
    </location>
</feature>
<proteinExistence type="predicted"/>
<dbReference type="EMBL" id="JBHFQA010000002">
    <property type="protein sequence ID" value="KAL2102628.1"/>
    <property type="molecule type" value="Genomic_DNA"/>
</dbReference>
<name>A0ABD1KTY6_9TELE</name>
<sequence length="299" mass="33254">MEETSCCRERYRMKFIFYIDNGSSSTTNSPETAAVASPRSKSYVVCVRLSNTEAKPLTKHNVQVLSLSIPDLHQRITGRPRPFVFHKAYLHWEALSREPSAPAPNPSTPSGQLSSLVQWVLPPKAVRHHRESLANRTPPLPANPNKEEPPSSSSSSSKKSEAQPPDWLQCDGSFIPDVSIKEWAMVSYQGEDFTRCISPLAYTDDAGDIAGRCNVTDYTEYGQLVFSVDVDFLRLRSEAGSHDAADPAAMATEEEEKMGPLETPPSGMKMPRHRRRLSTPKRRSSGARLSTPNRSPIRM</sequence>
<protein>
    <submittedName>
        <fullName evidence="2">Uncharacterized protein</fullName>
    </submittedName>
</protein>
<keyword evidence="3" id="KW-1185">Reference proteome</keyword>
<organism evidence="2 3">
    <name type="scientific">Coilia grayii</name>
    <name type="common">Gray's grenadier anchovy</name>
    <dbReference type="NCBI Taxonomy" id="363190"/>
    <lineage>
        <taxon>Eukaryota</taxon>
        <taxon>Metazoa</taxon>
        <taxon>Chordata</taxon>
        <taxon>Craniata</taxon>
        <taxon>Vertebrata</taxon>
        <taxon>Euteleostomi</taxon>
        <taxon>Actinopterygii</taxon>
        <taxon>Neopterygii</taxon>
        <taxon>Teleostei</taxon>
        <taxon>Clupei</taxon>
        <taxon>Clupeiformes</taxon>
        <taxon>Clupeoidei</taxon>
        <taxon>Engraulidae</taxon>
        <taxon>Coilinae</taxon>
        <taxon>Coilia</taxon>
    </lineage>
</organism>
<dbReference type="AlphaFoldDB" id="A0ABD1KTY6"/>
<feature type="region of interest" description="Disordered" evidence="1">
    <location>
        <begin position="127"/>
        <end position="170"/>
    </location>
</feature>
<gene>
    <name evidence="2" type="ORF">ACEWY4_001796</name>
</gene>
<feature type="compositionally biased region" description="Polar residues" evidence="1">
    <location>
        <begin position="287"/>
        <end position="299"/>
    </location>
</feature>
<evidence type="ECO:0000313" key="3">
    <source>
        <dbReference type="Proteomes" id="UP001591681"/>
    </source>
</evidence>
<reference evidence="2 3" key="1">
    <citation type="submission" date="2024-09" db="EMBL/GenBank/DDBJ databases">
        <title>A chromosome-level genome assembly of Gray's grenadier anchovy, Coilia grayii.</title>
        <authorList>
            <person name="Fu Z."/>
        </authorList>
    </citation>
    <scope>NUCLEOTIDE SEQUENCE [LARGE SCALE GENOMIC DNA]</scope>
    <source>
        <strain evidence="2">G4</strain>
        <tissue evidence="2">Muscle</tissue>
    </source>
</reference>
<accession>A0ABD1KTY6</accession>
<evidence type="ECO:0000256" key="1">
    <source>
        <dbReference type="SAM" id="MobiDB-lite"/>
    </source>
</evidence>
<comment type="caution">
    <text evidence="2">The sequence shown here is derived from an EMBL/GenBank/DDBJ whole genome shotgun (WGS) entry which is preliminary data.</text>
</comment>
<feature type="compositionally biased region" description="Basic residues" evidence="1">
    <location>
        <begin position="270"/>
        <end position="285"/>
    </location>
</feature>
<dbReference type="Proteomes" id="UP001591681">
    <property type="component" value="Unassembled WGS sequence"/>
</dbReference>